<evidence type="ECO:0000313" key="2">
    <source>
        <dbReference type="EMBL" id="CDO92578.1"/>
    </source>
</evidence>
<proteinExistence type="predicted"/>
<keyword evidence="3" id="KW-1185">Reference proteome</keyword>
<feature type="compositionally biased region" description="Low complexity" evidence="1">
    <location>
        <begin position="129"/>
        <end position="149"/>
    </location>
</feature>
<reference evidence="2 3" key="1">
    <citation type="submission" date="2014-03" db="EMBL/GenBank/DDBJ databases">
        <title>The genome of Kluyveromyces dobzhanskii.</title>
        <authorList>
            <person name="Nystedt B."/>
            <person name="Astrom S."/>
        </authorList>
    </citation>
    <scope>NUCLEOTIDE SEQUENCE [LARGE SCALE GENOMIC DNA]</scope>
    <source>
        <strain evidence="2 3">CBS 2104</strain>
    </source>
</reference>
<dbReference type="EMBL" id="CCBQ010000016">
    <property type="protein sequence ID" value="CDO92578.1"/>
    <property type="molecule type" value="Genomic_DNA"/>
</dbReference>
<dbReference type="OrthoDB" id="4096434at2759"/>
<dbReference type="AlphaFoldDB" id="A0A0A8L369"/>
<dbReference type="Proteomes" id="UP000031516">
    <property type="component" value="Unassembled WGS sequence"/>
</dbReference>
<sequence length="319" mass="35156">MSWSQGNASDVFSLGYDFANSASYQGLLLDTGIEPNLEAETANELNAPASVSDFSLSLADAYTLNYNFGETPGTSDGSINNKNAIGNGSGAYADADADADANADVDGGSLSSLPRQRRYSKNNRQTPPSSCSGSPNANESSSSRSNSVSVGRNCKRVSDSRLSARGLAEVLNLSSPAEALYREKFILDIFEKELQYPLGYKTWVRGTTKEYRSRILYQLHQRVKTRYPEYDEKVLETIIRRATYYMMQSRLRRERRARAKENKGKHTQNSAKERSASLNDQEFDMDNFQFSSNGNSVLNAGSNSDSTSNSFVTGNAFLM</sequence>
<gene>
    <name evidence="2" type="ORF">KLDO_g894</name>
</gene>
<evidence type="ECO:0000256" key="1">
    <source>
        <dbReference type="SAM" id="MobiDB-lite"/>
    </source>
</evidence>
<organism evidence="2 3">
    <name type="scientific">Kluyveromyces dobzhanskii CBS 2104</name>
    <dbReference type="NCBI Taxonomy" id="1427455"/>
    <lineage>
        <taxon>Eukaryota</taxon>
        <taxon>Fungi</taxon>
        <taxon>Dikarya</taxon>
        <taxon>Ascomycota</taxon>
        <taxon>Saccharomycotina</taxon>
        <taxon>Saccharomycetes</taxon>
        <taxon>Saccharomycetales</taxon>
        <taxon>Saccharomycetaceae</taxon>
        <taxon>Kluyveromyces</taxon>
    </lineage>
</organism>
<evidence type="ECO:0000313" key="3">
    <source>
        <dbReference type="Proteomes" id="UP000031516"/>
    </source>
</evidence>
<comment type="caution">
    <text evidence="2">The sequence shown here is derived from an EMBL/GenBank/DDBJ whole genome shotgun (WGS) entry which is preliminary data.</text>
</comment>
<accession>A0A0A8L369</accession>
<name>A0A0A8L369_9SACH</name>
<feature type="region of interest" description="Disordered" evidence="1">
    <location>
        <begin position="103"/>
        <end position="154"/>
    </location>
</feature>
<feature type="region of interest" description="Disordered" evidence="1">
    <location>
        <begin position="254"/>
        <end position="278"/>
    </location>
</feature>
<protein>
    <submittedName>
        <fullName evidence="2">WGS project CCBQ000000000 data, contig 00012</fullName>
    </submittedName>
</protein>